<organism evidence="2 3">
    <name type="scientific">Pleurodeles waltl</name>
    <name type="common">Iberian ribbed newt</name>
    <dbReference type="NCBI Taxonomy" id="8319"/>
    <lineage>
        <taxon>Eukaryota</taxon>
        <taxon>Metazoa</taxon>
        <taxon>Chordata</taxon>
        <taxon>Craniata</taxon>
        <taxon>Vertebrata</taxon>
        <taxon>Euteleostomi</taxon>
        <taxon>Amphibia</taxon>
        <taxon>Batrachia</taxon>
        <taxon>Caudata</taxon>
        <taxon>Salamandroidea</taxon>
        <taxon>Salamandridae</taxon>
        <taxon>Pleurodelinae</taxon>
        <taxon>Pleurodeles</taxon>
    </lineage>
</organism>
<comment type="caution">
    <text evidence="2">The sequence shown here is derived from an EMBL/GenBank/DDBJ whole genome shotgun (WGS) entry which is preliminary data.</text>
</comment>
<protein>
    <submittedName>
        <fullName evidence="2">Uncharacterized protein</fullName>
    </submittedName>
</protein>
<evidence type="ECO:0000313" key="3">
    <source>
        <dbReference type="Proteomes" id="UP001066276"/>
    </source>
</evidence>
<feature type="compositionally biased region" description="Low complexity" evidence="1">
    <location>
        <begin position="110"/>
        <end position="122"/>
    </location>
</feature>
<sequence>MPPGGSCSYAEPTGAASWCAPVLVPGSAAPAAASLGISPAPHPRAGVSAFSQFPGLARFASALARRFSQLDTHTGSRWSPRMAESSPLMYGHQLLPQGIRELGLGLQDCKGSSGSRRSSAKAWPSFGLASSAPQL</sequence>
<keyword evidence="3" id="KW-1185">Reference proteome</keyword>
<gene>
    <name evidence="2" type="ORF">NDU88_001971</name>
</gene>
<dbReference type="Proteomes" id="UP001066276">
    <property type="component" value="Chromosome 4_2"/>
</dbReference>
<dbReference type="AlphaFoldDB" id="A0AAV7SCD9"/>
<feature type="region of interest" description="Disordered" evidence="1">
    <location>
        <begin position="110"/>
        <end position="135"/>
    </location>
</feature>
<name>A0AAV7SCD9_PLEWA</name>
<evidence type="ECO:0000313" key="2">
    <source>
        <dbReference type="EMBL" id="KAJ1161486.1"/>
    </source>
</evidence>
<accession>A0AAV7SCD9</accession>
<reference evidence="2" key="1">
    <citation type="journal article" date="2022" name="bioRxiv">
        <title>Sequencing and chromosome-scale assembly of the giantPleurodeles waltlgenome.</title>
        <authorList>
            <person name="Brown T."/>
            <person name="Elewa A."/>
            <person name="Iarovenko S."/>
            <person name="Subramanian E."/>
            <person name="Araus A.J."/>
            <person name="Petzold A."/>
            <person name="Susuki M."/>
            <person name="Suzuki K.-i.T."/>
            <person name="Hayashi T."/>
            <person name="Toyoda A."/>
            <person name="Oliveira C."/>
            <person name="Osipova E."/>
            <person name="Leigh N.D."/>
            <person name="Simon A."/>
            <person name="Yun M.H."/>
        </authorList>
    </citation>
    <scope>NUCLEOTIDE SEQUENCE</scope>
    <source>
        <strain evidence="2">20211129_DDA</strain>
        <tissue evidence="2">Liver</tissue>
    </source>
</reference>
<evidence type="ECO:0000256" key="1">
    <source>
        <dbReference type="SAM" id="MobiDB-lite"/>
    </source>
</evidence>
<proteinExistence type="predicted"/>
<dbReference type="EMBL" id="JANPWB010000008">
    <property type="protein sequence ID" value="KAJ1161486.1"/>
    <property type="molecule type" value="Genomic_DNA"/>
</dbReference>